<comment type="caution">
    <text evidence="6">The sequence shown here is derived from an EMBL/GenBank/DDBJ whole genome shotgun (WGS) entry which is preliminary data.</text>
</comment>
<sequence>MTKHYDVIVAGAGTMGMAAGYYLARQGTKVLLVDAFNPPHDQGSHYGETRIIRHAYGEGREYVPLALRSQVLWDELEKKTHHKIFRQVGAIGFGPKGNAPFIEEAIESGKEYNLDVQYLTGKETMEQFPGLQVPDDYNAFYEPNSGFLFSENCIKAYRELAKHHGAELSLNNPVIDVQAFEDSVTVVTKKDTFTADKLIISAGSWSGKIASMVNLNLPLVPTRQPVAWFEADETLFNSNVFPTFMVEVPTGDTRAIYYGFPSFDGCGVKVGRHDFIDNVDPDTMNREYGSDGNDEGHIREFLNRFMPKASGELKKGVICLYTRTPDGHFIIDKHPEHSHIMIAAGFSGHGFKFASVVGEIMSQLALSGETDHDISLFKINRAGLKESALANQ</sequence>
<dbReference type="OrthoDB" id="9794226at2"/>
<organism evidence="6 7">
    <name type="scientific">Oceanobacillus piezotolerans</name>
    <dbReference type="NCBI Taxonomy" id="2448030"/>
    <lineage>
        <taxon>Bacteria</taxon>
        <taxon>Bacillati</taxon>
        <taxon>Bacillota</taxon>
        <taxon>Bacilli</taxon>
        <taxon>Bacillales</taxon>
        <taxon>Bacillaceae</taxon>
        <taxon>Oceanobacillus</taxon>
    </lineage>
</organism>
<dbReference type="GO" id="GO:0050660">
    <property type="term" value="F:flavin adenine dinucleotide binding"/>
    <property type="evidence" value="ECO:0007669"/>
    <property type="project" value="InterPro"/>
</dbReference>
<keyword evidence="3" id="KW-0274">FAD</keyword>
<gene>
    <name evidence="6" type="ORF">D8M04_07905</name>
</gene>
<dbReference type="PANTHER" id="PTHR10961:SF7">
    <property type="entry name" value="FAD DEPENDENT OXIDOREDUCTASE DOMAIN-CONTAINING PROTEIN"/>
    <property type="match status" value="1"/>
</dbReference>
<keyword evidence="2" id="KW-0285">Flavoprotein</keyword>
<dbReference type="PANTHER" id="PTHR10961">
    <property type="entry name" value="PEROXISOMAL SARCOSINE OXIDASE"/>
    <property type="match status" value="1"/>
</dbReference>
<evidence type="ECO:0000256" key="1">
    <source>
        <dbReference type="ARBA" id="ARBA00001974"/>
    </source>
</evidence>
<name>A0A498DEM9_9BACI</name>
<evidence type="ECO:0000313" key="6">
    <source>
        <dbReference type="EMBL" id="RLL47100.1"/>
    </source>
</evidence>
<proteinExistence type="predicted"/>
<dbReference type="InterPro" id="IPR045170">
    <property type="entry name" value="MTOX"/>
</dbReference>
<keyword evidence="4" id="KW-0560">Oxidoreductase</keyword>
<dbReference type="InterPro" id="IPR036188">
    <property type="entry name" value="FAD/NAD-bd_sf"/>
</dbReference>
<comment type="cofactor">
    <cofactor evidence="1">
        <name>FAD</name>
        <dbReference type="ChEBI" id="CHEBI:57692"/>
    </cofactor>
</comment>
<dbReference type="GO" id="GO:0008115">
    <property type="term" value="F:sarcosine oxidase activity"/>
    <property type="evidence" value="ECO:0007669"/>
    <property type="project" value="TreeGrafter"/>
</dbReference>
<reference evidence="6 7" key="1">
    <citation type="submission" date="2018-10" db="EMBL/GenBank/DDBJ databases">
        <title>Oceanobacillus sp. YLB-02 draft genome.</title>
        <authorList>
            <person name="Yu L."/>
        </authorList>
    </citation>
    <scope>NUCLEOTIDE SEQUENCE [LARGE SCALE GENOMIC DNA]</scope>
    <source>
        <strain evidence="6 7">YLB-02</strain>
    </source>
</reference>
<evidence type="ECO:0000256" key="4">
    <source>
        <dbReference type="ARBA" id="ARBA00023002"/>
    </source>
</evidence>
<evidence type="ECO:0000256" key="3">
    <source>
        <dbReference type="ARBA" id="ARBA00022827"/>
    </source>
</evidence>
<dbReference type="RefSeq" id="WP_121522351.1">
    <property type="nucleotide sequence ID" value="NZ_RCHR01000002.1"/>
</dbReference>
<keyword evidence="7" id="KW-1185">Reference proteome</keyword>
<dbReference type="Gene3D" id="3.50.50.60">
    <property type="entry name" value="FAD/NAD(P)-binding domain"/>
    <property type="match status" value="1"/>
</dbReference>
<dbReference type="Pfam" id="PF01266">
    <property type="entry name" value="DAO"/>
    <property type="match status" value="1"/>
</dbReference>
<dbReference type="Gene3D" id="3.30.9.10">
    <property type="entry name" value="D-Amino Acid Oxidase, subunit A, domain 2"/>
    <property type="match status" value="1"/>
</dbReference>
<dbReference type="NCBIfam" id="NF008425">
    <property type="entry name" value="PRK11259.1"/>
    <property type="match status" value="1"/>
</dbReference>
<dbReference type="SUPFAM" id="SSF51905">
    <property type="entry name" value="FAD/NAD(P)-binding domain"/>
    <property type="match status" value="1"/>
</dbReference>
<evidence type="ECO:0000313" key="7">
    <source>
        <dbReference type="Proteomes" id="UP000270219"/>
    </source>
</evidence>
<evidence type="ECO:0000259" key="5">
    <source>
        <dbReference type="Pfam" id="PF01266"/>
    </source>
</evidence>
<dbReference type="InterPro" id="IPR006076">
    <property type="entry name" value="FAD-dep_OxRdtase"/>
</dbReference>
<evidence type="ECO:0000256" key="2">
    <source>
        <dbReference type="ARBA" id="ARBA00022630"/>
    </source>
</evidence>
<dbReference type="EMBL" id="RCHR01000002">
    <property type="protein sequence ID" value="RLL47100.1"/>
    <property type="molecule type" value="Genomic_DNA"/>
</dbReference>
<dbReference type="SUPFAM" id="SSF54373">
    <property type="entry name" value="FAD-linked reductases, C-terminal domain"/>
    <property type="match status" value="1"/>
</dbReference>
<protein>
    <submittedName>
        <fullName evidence="6">N-methyl-L-tryptophan oxidase</fullName>
    </submittedName>
</protein>
<feature type="domain" description="FAD dependent oxidoreductase" evidence="5">
    <location>
        <begin position="6"/>
        <end position="364"/>
    </location>
</feature>
<dbReference type="Proteomes" id="UP000270219">
    <property type="component" value="Unassembled WGS sequence"/>
</dbReference>
<accession>A0A498DEM9</accession>
<dbReference type="AlphaFoldDB" id="A0A498DEM9"/>